<reference evidence="2 3" key="1">
    <citation type="journal article" date="2018" name="Cell">
        <title>The Chara Genome: Secondary Complexity and Implications for Plant Terrestrialization.</title>
        <authorList>
            <person name="Nishiyama T."/>
            <person name="Sakayama H."/>
            <person name="Vries J.D."/>
            <person name="Buschmann H."/>
            <person name="Saint-Marcoux D."/>
            <person name="Ullrich K.K."/>
            <person name="Haas F.B."/>
            <person name="Vanderstraeten L."/>
            <person name="Becker D."/>
            <person name="Lang D."/>
            <person name="Vosolsobe S."/>
            <person name="Rombauts S."/>
            <person name="Wilhelmsson P.K.I."/>
            <person name="Janitza P."/>
            <person name="Kern R."/>
            <person name="Heyl A."/>
            <person name="Rumpler F."/>
            <person name="Villalobos L.I.A.C."/>
            <person name="Clay J.M."/>
            <person name="Skokan R."/>
            <person name="Toyoda A."/>
            <person name="Suzuki Y."/>
            <person name="Kagoshima H."/>
            <person name="Schijlen E."/>
            <person name="Tajeshwar N."/>
            <person name="Catarino B."/>
            <person name="Hetherington A.J."/>
            <person name="Saltykova A."/>
            <person name="Bonnot C."/>
            <person name="Breuninger H."/>
            <person name="Symeonidi A."/>
            <person name="Radhakrishnan G.V."/>
            <person name="Van Nieuwerburgh F."/>
            <person name="Deforce D."/>
            <person name="Chang C."/>
            <person name="Karol K.G."/>
            <person name="Hedrich R."/>
            <person name="Ulvskov P."/>
            <person name="Glockner G."/>
            <person name="Delwiche C.F."/>
            <person name="Petrasek J."/>
            <person name="Van de Peer Y."/>
            <person name="Friml J."/>
            <person name="Beilby M."/>
            <person name="Dolan L."/>
            <person name="Kohara Y."/>
            <person name="Sugano S."/>
            <person name="Fujiyama A."/>
            <person name="Delaux P.-M."/>
            <person name="Quint M."/>
            <person name="TheiBen G."/>
            <person name="Hagemann M."/>
            <person name="Harholt J."/>
            <person name="Dunand C."/>
            <person name="Zachgo S."/>
            <person name="Langdale J."/>
            <person name="Maumus F."/>
            <person name="Straeten D.V.D."/>
            <person name="Gould S.B."/>
            <person name="Rensing S.A."/>
        </authorList>
    </citation>
    <scope>NUCLEOTIDE SEQUENCE [LARGE SCALE GENOMIC DNA]</scope>
    <source>
        <strain evidence="2 3">S276</strain>
    </source>
</reference>
<dbReference type="CDD" id="cd00303">
    <property type="entry name" value="retropepsin_like"/>
    <property type="match status" value="1"/>
</dbReference>
<evidence type="ECO:0000256" key="1">
    <source>
        <dbReference type="SAM" id="MobiDB-lite"/>
    </source>
</evidence>
<dbReference type="InterPro" id="IPR043128">
    <property type="entry name" value="Rev_trsase/Diguanyl_cyclase"/>
</dbReference>
<dbReference type="PANTHER" id="PTHR15503">
    <property type="entry name" value="LDOC1 RELATED"/>
    <property type="match status" value="1"/>
</dbReference>
<dbReference type="EMBL" id="BFEA01000163">
    <property type="protein sequence ID" value="GBG72350.1"/>
    <property type="molecule type" value="Genomic_DNA"/>
</dbReference>
<dbReference type="SUPFAM" id="SSF50630">
    <property type="entry name" value="Acid proteases"/>
    <property type="match status" value="1"/>
</dbReference>
<feature type="region of interest" description="Disordered" evidence="1">
    <location>
        <begin position="192"/>
        <end position="248"/>
    </location>
</feature>
<gene>
    <name evidence="2" type="ORF">CBR_g11927</name>
</gene>
<accession>A0A388KQJ7</accession>
<evidence type="ECO:0000313" key="3">
    <source>
        <dbReference type="Proteomes" id="UP000265515"/>
    </source>
</evidence>
<name>A0A388KQJ7_CHABU</name>
<organism evidence="2 3">
    <name type="scientific">Chara braunii</name>
    <name type="common">Braun's stonewort</name>
    <dbReference type="NCBI Taxonomy" id="69332"/>
    <lineage>
        <taxon>Eukaryota</taxon>
        <taxon>Viridiplantae</taxon>
        <taxon>Streptophyta</taxon>
        <taxon>Charophyceae</taxon>
        <taxon>Charales</taxon>
        <taxon>Characeae</taxon>
        <taxon>Chara</taxon>
    </lineage>
</organism>
<dbReference type="Pfam" id="PF13975">
    <property type="entry name" value="gag-asp_proteas"/>
    <property type="match status" value="1"/>
</dbReference>
<evidence type="ECO:0000313" key="2">
    <source>
        <dbReference type="EMBL" id="GBG72350.1"/>
    </source>
</evidence>
<feature type="compositionally biased region" description="Polar residues" evidence="1">
    <location>
        <begin position="192"/>
        <end position="204"/>
    </location>
</feature>
<dbReference type="SUPFAM" id="SSF56672">
    <property type="entry name" value="DNA/RNA polymerases"/>
    <property type="match status" value="1"/>
</dbReference>
<dbReference type="InterPro" id="IPR032567">
    <property type="entry name" value="RTL1-rel"/>
</dbReference>
<dbReference type="Proteomes" id="UP000265515">
    <property type="component" value="Unassembled WGS sequence"/>
</dbReference>
<evidence type="ECO:0008006" key="4">
    <source>
        <dbReference type="Google" id="ProtNLM"/>
    </source>
</evidence>
<dbReference type="Gene3D" id="3.30.70.270">
    <property type="match status" value="1"/>
</dbReference>
<comment type="caution">
    <text evidence="2">The sequence shown here is derived from an EMBL/GenBank/DDBJ whole genome shotgun (WGS) entry which is preliminary data.</text>
</comment>
<dbReference type="Gene3D" id="2.40.70.10">
    <property type="entry name" value="Acid Proteases"/>
    <property type="match status" value="1"/>
</dbReference>
<sequence>MPTFQLEKFDDYTHQDPVLWWEAFTTQLRILPVAKHAYIGALFMNSKGGCQIWLTHLAATHNVDVADLKDKISWEELTRLWKKRFIVDDAPALAINRLFTMTQGNTATRDWLTEWQKIAATPNLDLPFPHLPREFYNKSFAALSQALGDREQYATFAEIIDKAREIIKTNRAAAHEKSTWQPTYVEKVRTGPRQQQFAAVQSDNTVEDPAATQASREGDQVAAVQPRSNNKPRVNGKAKSASPVGNGQPAPPWVKFSLTEAEYKYCGRYGCCYWCNSTKHKTFLCQNQAKEDVRPPSPQDSTSWSRLEEFDLLTFADFQWMSLPRSGRLPKPHCNVLKAQLRDYLHTAVSTSLMDAGVEVVDLHAYIAKIDREFKAQRYDNIDAPLLYVHIQIGEATCSALIDCGASRNYMSQDFLVRAGLGPRVRRKSQPTQVTLADGHTHKSIDRCIDDVPVYFAPHISKAVSCDILDTKFDMILGMSWLRSEDHPVNFYRRTVHVRDRNGVLVPCTVAPPHPSVSCHVVSAASMRASIIRDDIEETGVCFLHTLLPHDASSTDSSSDAWITEFLDAYGDVFEGPHGVVPDRPIRHEIILEVGAVPPLSCIYRMSEEELSVLRAQLDDLLEKGWIRPSSSPYGAPVLFVRKKNKDLRLCIDYRKLNLQTIRNVGPLPRIDDLLERLGDAKFFSKLDLKSG</sequence>
<dbReference type="AlphaFoldDB" id="A0A388KQJ7"/>
<keyword evidence="3" id="KW-1185">Reference proteome</keyword>
<dbReference type="Gramene" id="GBG72350">
    <property type="protein sequence ID" value="GBG72350"/>
    <property type="gene ID" value="CBR_g11927"/>
</dbReference>
<dbReference type="CDD" id="cd01647">
    <property type="entry name" value="RT_LTR"/>
    <property type="match status" value="1"/>
</dbReference>
<dbReference type="InterPro" id="IPR021109">
    <property type="entry name" value="Peptidase_aspartic_dom_sf"/>
</dbReference>
<dbReference type="InterPro" id="IPR043502">
    <property type="entry name" value="DNA/RNA_pol_sf"/>
</dbReference>
<dbReference type="PANTHER" id="PTHR15503:SF22">
    <property type="entry name" value="TRANSPOSON TY3-I GAG POLYPROTEIN"/>
    <property type="match status" value="1"/>
</dbReference>
<proteinExistence type="predicted"/>
<dbReference type="Gene3D" id="3.10.10.10">
    <property type="entry name" value="HIV Type 1 Reverse Transcriptase, subunit A, domain 1"/>
    <property type="match status" value="1"/>
</dbReference>
<protein>
    <recommendedName>
        <fullName evidence="4">Reverse transcriptase domain-containing protein</fullName>
    </recommendedName>
</protein>